<accession>A0A9N7H132</accession>
<dbReference type="KEGG" id="kna:B0W47_10620"/>
<dbReference type="Proteomes" id="UP000247512">
    <property type="component" value="Unassembled WGS sequence"/>
</dbReference>
<dbReference type="EMBL" id="CP019875">
    <property type="protein sequence ID" value="AQU87854.1"/>
    <property type="molecule type" value="Genomic_DNA"/>
</dbReference>
<evidence type="ECO:0000313" key="4">
    <source>
        <dbReference type="Proteomes" id="UP000189683"/>
    </source>
</evidence>
<keyword evidence="5" id="KW-1185">Reference proteome</keyword>
<evidence type="ECO:0000313" key="3">
    <source>
        <dbReference type="EMBL" id="PYD66414.1"/>
    </source>
</evidence>
<dbReference type="AlphaFoldDB" id="A0A9N7H132"/>
<dbReference type="Proteomes" id="UP000189683">
    <property type="component" value="Chromosome"/>
</dbReference>
<proteinExistence type="predicted"/>
<dbReference type="EMBL" id="NIRT01000011">
    <property type="protein sequence ID" value="PYD66414.1"/>
    <property type="molecule type" value="Genomic_DNA"/>
</dbReference>
<evidence type="ECO:0000313" key="5">
    <source>
        <dbReference type="Proteomes" id="UP000247512"/>
    </source>
</evidence>
<evidence type="ECO:0000313" key="2">
    <source>
        <dbReference type="EMBL" id="AQU87854.1"/>
    </source>
</evidence>
<organism evidence="2 4">
    <name type="scientific">Komagataeibacter nataicola</name>
    <dbReference type="NCBI Taxonomy" id="265960"/>
    <lineage>
        <taxon>Bacteria</taxon>
        <taxon>Pseudomonadati</taxon>
        <taxon>Pseudomonadota</taxon>
        <taxon>Alphaproteobacteria</taxon>
        <taxon>Acetobacterales</taxon>
        <taxon>Acetobacteraceae</taxon>
        <taxon>Komagataeibacter</taxon>
    </lineage>
</organism>
<reference evidence="2" key="2">
    <citation type="submission" date="2017-02" db="EMBL/GenBank/DDBJ databases">
        <authorList>
            <person name="Zhang H."/>
        </authorList>
    </citation>
    <scope>NUCLEOTIDE SEQUENCE</scope>
    <source>
        <strain evidence="2">RZS01</strain>
    </source>
</reference>
<gene>
    <name evidence="2" type="ORF">B0W47_10620</name>
    <name evidence="3" type="ORF">CDI09_07855</name>
</gene>
<feature type="signal peptide" evidence="1">
    <location>
        <begin position="1"/>
        <end position="24"/>
    </location>
</feature>
<evidence type="ECO:0008006" key="6">
    <source>
        <dbReference type="Google" id="ProtNLM"/>
    </source>
</evidence>
<sequence length="439" mass="49137">MGMAHHFLRRMACAGLLAGTALLAACAPTNFNHPGQVSRPDVYNQAFPYYAELCAVSQISKKPGFGADISGGAGGHAVMFLGGVCLDRKAGYPVLTECDATRAADRPDGVGFSMNSHYSNANWTGAESSAFYFDGTLAPGQGLTRAGYVATQDEAKRRGIYDGVIFHKEVFNGKPANMSAVDWKYEMSVGTDYATTLGRARFCARLPVTEPQMRKIMDFLNERNAVYRNGPKTYDSNVLQDNCNHLTHNALAAAGFWSEWPINRFVMLAALSFPVPKNELVNLIHRTDAVPVEKIQAIFNDRLTYQTFMQYDWLADEPGVLLESEPVHTPNEVYNTSLSLIFYDDPVLGSYHRNFAHYLKNAHYYDLRTNLEYFASRYARILQDRQPLSWWEAHHPALARASGTFPAFYQRYYDYIAAQQARVQQALADLRNTEAPVAR</sequence>
<protein>
    <recommendedName>
        <fullName evidence="6">DUF4105 domain-containing protein</fullName>
    </recommendedName>
</protein>
<evidence type="ECO:0000256" key="1">
    <source>
        <dbReference type="SAM" id="SignalP"/>
    </source>
</evidence>
<reference evidence="3 5" key="3">
    <citation type="submission" date="2017-06" db="EMBL/GenBank/DDBJ databases">
        <title>A draft genome sequence of Komagataeibacter nataicola LMG 1536.</title>
        <authorList>
            <person name="Skraban J."/>
            <person name="Cleenwerck I."/>
            <person name="Vandamme P."/>
            <person name="Trcek J."/>
        </authorList>
    </citation>
    <scope>NUCLEOTIDE SEQUENCE [LARGE SCALE GENOMIC DNA]</scope>
    <source>
        <strain evidence="3 5">LMG 1536</strain>
    </source>
</reference>
<feature type="chain" id="PRO_5040253520" description="DUF4105 domain-containing protein" evidence="1">
    <location>
        <begin position="25"/>
        <end position="439"/>
    </location>
</feature>
<keyword evidence="1" id="KW-0732">Signal</keyword>
<reference evidence="4" key="1">
    <citation type="submission" date="2017-02" db="EMBL/GenBank/DDBJ databases">
        <title>zhang.</title>
        <authorList>
            <person name="Zhang H."/>
        </authorList>
    </citation>
    <scope>NUCLEOTIDE SEQUENCE [LARGE SCALE GENOMIC DNA]</scope>
    <source>
        <strain evidence="4">RZS01</strain>
    </source>
</reference>
<name>A0A9N7H132_9PROT</name>